<reference evidence="2" key="1">
    <citation type="submission" date="2019-12" db="EMBL/GenBank/DDBJ databases">
        <title>An insight into the sialome of adult female Ixodes ricinus ticks feeding for 6 days.</title>
        <authorList>
            <person name="Perner J."/>
            <person name="Ribeiro J.M.C."/>
        </authorList>
    </citation>
    <scope>NUCLEOTIDE SEQUENCE</scope>
    <source>
        <strain evidence="2">Semi-engorged</strain>
        <tissue evidence="2">Salivary glands</tissue>
    </source>
</reference>
<keyword evidence="1" id="KW-0812">Transmembrane</keyword>
<proteinExistence type="predicted"/>
<keyword evidence="1" id="KW-1133">Transmembrane helix</keyword>
<evidence type="ECO:0000313" key="2">
    <source>
        <dbReference type="EMBL" id="MXU91140.1"/>
    </source>
</evidence>
<accession>A0A6B0UMV1</accession>
<dbReference type="EMBL" id="GIFC01009057">
    <property type="protein sequence ID" value="MXU91140.1"/>
    <property type="molecule type" value="Transcribed_RNA"/>
</dbReference>
<dbReference type="AlphaFoldDB" id="A0A6B0UMV1"/>
<protein>
    <submittedName>
        <fullName evidence="2">Uncharacterized protein</fullName>
    </submittedName>
</protein>
<keyword evidence="1" id="KW-0472">Membrane</keyword>
<organism evidence="2">
    <name type="scientific">Ixodes ricinus</name>
    <name type="common">Common tick</name>
    <name type="synonym">Acarus ricinus</name>
    <dbReference type="NCBI Taxonomy" id="34613"/>
    <lineage>
        <taxon>Eukaryota</taxon>
        <taxon>Metazoa</taxon>
        <taxon>Ecdysozoa</taxon>
        <taxon>Arthropoda</taxon>
        <taxon>Chelicerata</taxon>
        <taxon>Arachnida</taxon>
        <taxon>Acari</taxon>
        <taxon>Parasitiformes</taxon>
        <taxon>Ixodida</taxon>
        <taxon>Ixodoidea</taxon>
        <taxon>Ixodidae</taxon>
        <taxon>Ixodinae</taxon>
        <taxon>Ixodes</taxon>
    </lineage>
</organism>
<feature type="transmembrane region" description="Helical" evidence="1">
    <location>
        <begin position="81"/>
        <end position="99"/>
    </location>
</feature>
<name>A0A6B0UMV1_IXORI</name>
<sequence>MPFCRRLVNLRCMTTRVVSVTGPTTSPRSRSCRRRSSSLRSCRDRFAMFSGDSGSRVAAALGQSTGEKSVGWTASQRSHRAFPFVVAFFFLFLCFRRFLDTGQKRQLALSVGSAVAMGET</sequence>
<evidence type="ECO:0000256" key="1">
    <source>
        <dbReference type="SAM" id="Phobius"/>
    </source>
</evidence>